<dbReference type="GO" id="GO:0006749">
    <property type="term" value="P:glutathione metabolic process"/>
    <property type="evidence" value="ECO:0007669"/>
    <property type="project" value="TreeGrafter"/>
</dbReference>
<dbReference type="SFLD" id="SFLDS00019">
    <property type="entry name" value="Glutathione_Transferase_(cytos"/>
    <property type="match status" value="1"/>
</dbReference>
<dbReference type="Gene3D" id="1.20.1050.10">
    <property type="match status" value="1"/>
</dbReference>
<dbReference type="GO" id="GO:0004364">
    <property type="term" value="F:glutathione transferase activity"/>
    <property type="evidence" value="ECO:0007669"/>
    <property type="project" value="UniProtKB-EC"/>
</dbReference>
<dbReference type="PANTHER" id="PTHR11260:SF790">
    <property type="entry name" value="GLUTATHIONE S-TRANSFERASE"/>
    <property type="match status" value="1"/>
</dbReference>
<reference evidence="7" key="4">
    <citation type="submission" date="2019-03" db="UniProtKB">
        <authorList>
            <consortium name="EnsemblPlants"/>
        </authorList>
    </citation>
    <scope>IDENTIFICATION</scope>
</reference>
<reference evidence="8" key="2">
    <citation type="journal article" date="2017" name="Nat. Plants">
        <title>The Aegilops tauschii genome reveals multiple impacts of transposons.</title>
        <authorList>
            <person name="Zhao G."/>
            <person name="Zou C."/>
            <person name="Li K."/>
            <person name="Wang K."/>
            <person name="Li T."/>
            <person name="Gao L."/>
            <person name="Zhang X."/>
            <person name="Wang H."/>
            <person name="Yang Z."/>
            <person name="Liu X."/>
            <person name="Jiang W."/>
            <person name="Mao L."/>
            <person name="Kong X."/>
            <person name="Jiao Y."/>
            <person name="Jia J."/>
        </authorList>
    </citation>
    <scope>NUCLEOTIDE SEQUENCE [LARGE SCALE GENOMIC DNA]</scope>
    <source>
        <strain evidence="8">cv. AL8/78</strain>
    </source>
</reference>
<dbReference type="PANTHER" id="PTHR11260">
    <property type="entry name" value="GLUTATHIONE S-TRANSFERASE, GST, SUPERFAMILY, GST DOMAIN CONTAINING"/>
    <property type="match status" value="1"/>
</dbReference>
<dbReference type="InterPro" id="IPR004045">
    <property type="entry name" value="Glutathione_S-Trfase_N"/>
</dbReference>
<dbReference type="GO" id="GO:0005737">
    <property type="term" value="C:cytoplasm"/>
    <property type="evidence" value="ECO:0007669"/>
    <property type="project" value="TreeGrafter"/>
</dbReference>
<reference evidence="7" key="3">
    <citation type="journal article" date="2017" name="Nature">
        <title>Genome sequence of the progenitor of the wheat D genome Aegilops tauschii.</title>
        <authorList>
            <person name="Luo M.C."/>
            <person name="Gu Y.Q."/>
            <person name="Puiu D."/>
            <person name="Wang H."/>
            <person name="Twardziok S.O."/>
            <person name="Deal K.R."/>
            <person name="Huo N."/>
            <person name="Zhu T."/>
            <person name="Wang L."/>
            <person name="Wang Y."/>
            <person name="McGuire P.E."/>
            <person name="Liu S."/>
            <person name="Long H."/>
            <person name="Ramasamy R.K."/>
            <person name="Rodriguez J.C."/>
            <person name="Van S.L."/>
            <person name="Yuan L."/>
            <person name="Wang Z."/>
            <person name="Xia Z."/>
            <person name="Xiao L."/>
            <person name="Anderson O.D."/>
            <person name="Ouyang S."/>
            <person name="Liang Y."/>
            <person name="Zimin A.V."/>
            <person name="Pertea G."/>
            <person name="Qi P."/>
            <person name="Bennetzen J.L."/>
            <person name="Dai X."/>
            <person name="Dawson M.W."/>
            <person name="Muller H.G."/>
            <person name="Kugler K."/>
            <person name="Rivarola-Duarte L."/>
            <person name="Spannagl M."/>
            <person name="Mayer K.F.X."/>
            <person name="Lu F.H."/>
            <person name="Bevan M.W."/>
            <person name="Leroy P."/>
            <person name="Li P."/>
            <person name="You F.M."/>
            <person name="Sun Q."/>
            <person name="Liu Z."/>
            <person name="Lyons E."/>
            <person name="Wicker T."/>
            <person name="Salzberg S.L."/>
            <person name="Devos K.M."/>
            <person name="Dvorak J."/>
        </authorList>
    </citation>
    <scope>NUCLEOTIDE SEQUENCE [LARGE SCALE GENOMIC DNA]</scope>
    <source>
        <strain evidence="7">cv. AL8/78</strain>
    </source>
</reference>
<reference evidence="7" key="5">
    <citation type="journal article" date="2021" name="G3 (Bethesda)">
        <title>Aegilops tauschii genome assembly Aet v5.0 features greater sequence contiguity and improved annotation.</title>
        <authorList>
            <person name="Wang L."/>
            <person name="Zhu T."/>
            <person name="Rodriguez J.C."/>
            <person name="Deal K.R."/>
            <person name="Dubcovsky J."/>
            <person name="McGuire P.E."/>
            <person name="Lux T."/>
            <person name="Spannagl M."/>
            <person name="Mayer K.F.X."/>
            <person name="Baldrich P."/>
            <person name="Meyers B.C."/>
            <person name="Huo N."/>
            <person name="Gu Y.Q."/>
            <person name="Zhou H."/>
            <person name="Devos K.M."/>
            <person name="Bennetzen J.L."/>
            <person name="Unver T."/>
            <person name="Budak H."/>
            <person name="Gulick P.J."/>
            <person name="Galiba G."/>
            <person name="Kalapos B."/>
            <person name="Nelson D.R."/>
            <person name="Li P."/>
            <person name="You F.M."/>
            <person name="Luo M.C."/>
            <person name="Dvorak J."/>
        </authorList>
    </citation>
    <scope>NUCLEOTIDE SEQUENCE [LARGE SCALE GENOMIC DNA]</scope>
    <source>
        <strain evidence="7">cv. AL8/78</strain>
    </source>
</reference>
<name>A0A453JIR1_AEGTS</name>
<protein>
    <recommendedName>
        <fullName evidence="1">glutathione transferase</fullName>
        <ecNumber evidence="1">2.5.1.18</ecNumber>
    </recommendedName>
</protein>
<keyword evidence="2" id="KW-0808">Transferase</keyword>
<evidence type="ECO:0000256" key="1">
    <source>
        <dbReference type="ARBA" id="ARBA00012452"/>
    </source>
</evidence>
<dbReference type="InterPro" id="IPR040079">
    <property type="entry name" value="Glutathione_S-Trfase"/>
</dbReference>
<evidence type="ECO:0000256" key="5">
    <source>
        <dbReference type="SAM" id="MobiDB-lite"/>
    </source>
</evidence>
<dbReference type="AlphaFoldDB" id="A0A453JIR1"/>
<dbReference type="FunFam" id="3.40.30.10:FF:000044">
    <property type="entry name" value="Glutathione S-transferase GSTU6"/>
    <property type="match status" value="1"/>
</dbReference>
<evidence type="ECO:0000313" key="7">
    <source>
        <dbReference type="EnsemblPlants" id="AET5Gv20073200.1"/>
    </source>
</evidence>
<keyword evidence="8" id="KW-1185">Reference proteome</keyword>
<accession>A0A453JIR1</accession>
<reference evidence="8" key="1">
    <citation type="journal article" date="2014" name="Science">
        <title>Ancient hybridizations among the ancestral genomes of bread wheat.</title>
        <authorList>
            <consortium name="International Wheat Genome Sequencing Consortium,"/>
            <person name="Marcussen T."/>
            <person name="Sandve S.R."/>
            <person name="Heier L."/>
            <person name="Spannagl M."/>
            <person name="Pfeifer M."/>
            <person name="Jakobsen K.S."/>
            <person name="Wulff B.B."/>
            <person name="Steuernagel B."/>
            <person name="Mayer K.F."/>
            <person name="Olsen O.A."/>
        </authorList>
    </citation>
    <scope>NUCLEOTIDE SEQUENCE [LARGE SCALE GENOMIC DNA]</scope>
    <source>
        <strain evidence="8">cv. AL8/78</strain>
    </source>
</reference>
<sequence length="286" mass="31066">MAGRGEELKLLGMWASPFVVRVQIALRLKGLSYEYVEEDLQSKSELLLRSNPAHAGKVPVLIHNGKPVCESSVILRYIDEAFSGSGPSLLPADPYGRAVALFWAVFVDDTVGAYIMLATSPSHGRVHVYTVFSAAVEGAEPGVERRDGRREGGGEEEGGRGHGNLGGGVDGVQGEVLQRQGCTRLPRHHARRPPRLDARDGGDVWAPDLRPDHHAAPGRMGGALLRAGRGGASHAARREARRVCRGDAAASHRRVQHHQLRPNKLASGLHARVIYFLCNQRSLFRN</sequence>
<dbReference type="EnsemblPlants" id="AET5Gv20073200.1">
    <property type="protein sequence ID" value="AET5Gv20073200.1"/>
    <property type="gene ID" value="AET5Gv20073200"/>
</dbReference>
<evidence type="ECO:0000259" key="6">
    <source>
        <dbReference type="PROSITE" id="PS50404"/>
    </source>
</evidence>
<dbReference type="SFLD" id="SFLDG00358">
    <property type="entry name" value="Main_(cytGST)"/>
    <property type="match status" value="1"/>
</dbReference>
<dbReference type="Proteomes" id="UP000015105">
    <property type="component" value="Chromosome 5D"/>
</dbReference>
<dbReference type="PROSITE" id="PS50404">
    <property type="entry name" value="GST_NTER"/>
    <property type="match status" value="1"/>
</dbReference>
<dbReference type="STRING" id="200361.A0A453JIR1"/>
<feature type="compositionally biased region" description="Gly residues" evidence="5">
    <location>
        <begin position="161"/>
        <end position="171"/>
    </location>
</feature>
<comment type="catalytic activity">
    <reaction evidence="4">
        <text>RX + glutathione = an S-substituted glutathione + a halide anion + H(+)</text>
        <dbReference type="Rhea" id="RHEA:16437"/>
        <dbReference type="ChEBI" id="CHEBI:15378"/>
        <dbReference type="ChEBI" id="CHEBI:16042"/>
        <dbReference type="ChEBI" id="CHEBI:17792"/>
        <dbReference type="ChEBI" id="CHEBI:57925"/>
        <dbReference type="ChEBI" id="CHEBI:90779"/>
        <dbReference type="EC" id="2.5.1.18"/>
    </reaction>
</comment>
<evidence type="ECO:0000256" key="4">
    <source>
        <dbReference type="ARBA" id="ARBA00047960"/>
    </source>
</evidence>
<feature type="compositionally biased region" description="Basic and acidic residues" evidence="5">
    <location>
        <begin position="142"/>
        <end position="160"/>
    </location>
</feature>
<feature type="region of interest" description="Disordered" evidence="5">
    <location>
        <begin position="140"/>
        <end position="201"/>
    </location>
</feature>
<evidence type="ECO:0000256" key="2">
    <source>
        <dbReference type="ARBA" id="ARBA00022679"/>
    </source>
</evidence>
<organism evidence="7 8">
    <name type="scientific">Aegilops tauschii subsp. strangulata</name>
    <name type="common">Goatgrass</name>
    <dbReference type="NCBI Taxonomy" id="200361"/>
    <lineage>
        <taxon>Eukaryota</taxon>
        <taxon>Viridiplantae</taxon>
        <taxon>Streptophyta</taxon>
        <taxon>Embryophyta</taxon>
        <taxon>Tracheophyta</taxon>
        <taxon>Spermatophyta</taxon>
        <taxon>Magnoliopsida</taxon>
        <taxon>Liliopsida</taxon>
        <taxon>Poales</taxon>
        <taxon>Poaceae</taxon>
        <taxon>BOP clade</taxon>
        <taxon>Pooideae</taxon>
        <taxon>Triticodae</taxon>
        <taxon>Triticeae</taxon>
        <taxon>Triticinae</taxon>
        <taxon>Aegilops</taxon>
    </lineage>
</organism>
<feature type="domain" description="GST N-terminal" evidence="6">
    <location>
        <begin position="6"/>
        <end position="86"/>
    </location>
</feature>
<proteinExistence type="inferred from homology"/>
<dbReference type="CDD" id="cd03058">
    <property type="entry name" value="GST_N_Tau"/>
    <property type="match status" value="1"/>
</dbReference>
<evidence type="ECO:0000313" key="8">
    <source>
        <dbReference type="Proteomes" id="UP000015105"/>
    </source>
</evidence>
<comment type="similarity">
    <text evidence="3">Belongs to the GST superfamily. Tau family.</text>
</comment>
<dbReference type="SUPFAM" id="SSF52833">
    <property type="entry name" value="Thioredoxin-like"/>
    <property type="match status" value="1"/>
</dbReference>
<dbReference type="Gene3D" id="3.40.30.10">
    <property type="entry name" value="Glutaredoxin"/>
    <property type="match status" value="1"/>
</dbReference>
<dbReference type="Pfam" id="PF02798">
    <property type="entry name" value="GST_N"/>
    <property type="match status" value="1"/>
</dbReference>
<dbReference type="InterPro" id="IPR045073">
    <property type="entry name" value="Omega/Tau-like"/>
</dbReference>
<dbReference type="InterPro" id="IPR036249">
    <property type="entry name" value="Thioredoxin-like_sf"/>
</dbReference>
<dbReference type="EC" id="2.5.1.18" evidence="1"/>
<dbReference type="Gramene" id="AET5Gv20073200.1">
    <property type="protein sequence ID" value="AET5Gv20073200.1"/>
    <property type="gene ID" value="AET5Gv20073200"/>
</dbReference>
<evidence type="ECO:0000256" key="3">
    <source>
        <dbReference type="ARBA" id="ARBA00025743"/>
    </source>
</evidence>